<dbReference type="RefSeq" id="WP_071506619.1">
    <property type="nucleotide sequence ID" value="NZ_MORL01000038.1"/>
</dbReference>
<dbReference type="Proteomes" id="UP000181790">
    <property type="component" value="Unassembled WGS sequence"/>
</dbReference>
<dbReference type="AlphaFoldDB" id="A0A1S2VAI0"/>
<evidence type="ECO:0000313" key="1">
    <source>
        <dbReference type="EMBL" id="OIN55734.1"/>
    </source>
</evidence>
<protein>
    <submittedName>
        <fullName evidence="1">Uncharacterized protein</fullName>
    </submittedName>
</protein>
<comment type="caution">
    <text evidence="1">The sequence shown here is derived from an EMBL/GenBank/DDBJ whole genome shotgun (WGS) entry which is preliminary data.</text>
</comment>
<accession>A0A1S2VAI0</accession>
<dbReference type="EMBL" id="MORL01000038">
    <property type="protein sequence ID" value="OIN55734.1"/>
    <property type="molecule type" value="Genomic_DNA"/>
</dbReference>
<keyword evidence="2" id="KW-1185">Reference proteome</keyword>
<reference evidence="1 2" key="1">
    <citation type="submission" date="2016-10" db="EMBL/GenBank/DDBJ databases">
        <title>Arsenicibacter rosenii gen. nov., sp. nov., an efficient arsenic-methylating bacterium isolated from an arsenic-contaminated paddy soil.</title>
        <authorList>
            <person name="Huang K."/>
        </authorList>
    </citation>
    <scope>NUCLEOTIDE SEQUENCE [LARGE SCALE GENOMIC DNA]</scope>
    <source>
        <strain evidence="1 2">SM-1</strain>
    </source>
</reference>
<name>A0A1S2VAI0_9BACT</name>
<sequence>MEKLTKHILTSASYTADGVTPEQLVSFEKVLDCTTLQDQQRSNSGKTLDKIRVLLDDGTETDWYCLSLWWAGGDDADDWINLFDDLAKAQKVYNDYK</sequence>
<proteinExistence type="predicted"/>
<evidence type="ECO:0000313" key="2">
    <source>
        <dbReference type="Proteomes" id="UP000181790"/>
    </source>
</evidence>
<organism evidence="1 2">
    <name type="scientific">Arsenicibacter rosenii</name>
    <dbReference type="NCBI Taxonomy" id="1750698"/>
    <lineage>
        <taxon>Bacteria</taxon>
        <taxon>Pseudomonadati</taxon>
        <taxon>Bacteroidota</taxon>
        <taxon>Cytophagia</taxon>
        <taxon>Cytophagales</taxon>
        <taxon>Spirosomataceae</taxon>
        <taxon>Arsenicibacter</taxon>
    </lineage>
</organism>
<gene>
    <name evidence="1" type="ORF">BLX24_28375</name>
</gene>